<organism evidence="1 2">
    <name type="scientific">Chlorogloeopsis fritschii PCC 6912</name>
    <dbReference type="NCBI Taxonomy" id="211165"/>
    <lineage>
        <taxon>Bacteria</taxon>
        <taxon>Bacillati</taxon>
        <taxon>Cyanobacteriota</taxon>
        <taxon>Cyanophyceae</taxon>
        <taxon>Nostocales</taxon>
        <taxon>Chlorogloeopsidaceae</taxon>
        <taxon>Chlorogloeopsis</taxon>
    </lineage>
</organism>
<name>A0A3S0ZQX4_CHLFR</name>
<evidence type="ECO:0000313" key="1">
    <source>
        <dbReference type="EMBL" id="RUR77827.1"/>
    </source>
</evidence>
<dbReference type="RefSeq" id="WP_016876487.1">
    <property type="nucleotide sequence ID" value="NZ_AJLN01000145.1"/>
</dbReference>
<sequence length="201" mass="22641">MKRYLPIKSAASAQLTKVAIIALILLGGAGMVGAGFVFKQAFSNSKETQIVNDPSRYTEIRHKLWLNQNQLKHFPADISAHSPNVFLAYSPASSQGNSFFQVRLKLPNQQIKKLLSEYRTIAKYRYRGGNTNDHANLSNGVPTTFFYTSDSQEDSFPVSYEIFVLDARDRSNSDFKWNHGNSYGVAIDSSASEIVYWAEEW</sequence>
<protein>
    <submittedName>
        <fullName evidence="1">Uncharacterized protein</fullName>
    </submittedName>
</protein>
<dbReference type="EMBL" id="RSCJ01000016">
    <property type="protein sequence ID" value="RUR77827.1"/>
    <property type="molecule type" value="Genomic_DNA"/>
</dbReference>
<keyword evidence="2" id="KW-1185">Reference proteome</keyword>
<dbReference type="AlphaFoldDB" id="A0A3S0ZQX4"/>
<proteinExistence type="predicted"/>
<gene>
    <name evidence="1" type="ORF">PCC6912_37080</name>
</gene>
<reference evidence="1 2" key="1">
    <citation type="journal article" date="2019" name="Genome Biol. Evol.">
        <title>Day and night: Metabolic profiles and evolutionary relationships of six axenic non-marine cyanobacteria.</title>
        <authorList>
            <person name="Will S.E."/>
            <person name="Henke P."/>
            <person name="Boedeker C."/>
            <person name="Huang S."/>
            <person name="Brinkmann H."/>
            <person name="Rohde M."/>
            <person name="Jarek M."/>
            <person name="Friedl T."/>
            <person name="Seufert S."/>
            <person name="Schumacher M."/>
            <person name="Overmann J."/>
            <person name="Neumann-Schaal M."/>
            <person name="Petersen J."/>
        </authorList>
    </citation>
    <scope>NUCLEOTIDE SEQUENCE [LARGE SCALE GENOMIC DNA]</scope>
    <source>
        <strain evidence="1 2">PCC 6912</strain>
    </source>
</reference>
<evidence type="ECO:0000313" key="2">
    <source>
        <dbReference type="Proteomes" id="UP000268857"/>
    </source>
</evidence>
<dbReference type="OrthoDB" id="495086at2"/>
<dbReference type="STRING" id="211165.GCA_000317285_06256"/>
<dbReference type="Proteomes" id="UP000268857">
    <property type="component" value="Unassembled WGS sequence"/>
</dbReference>
<accession>A0A3S0ZQX4</accession>
<comment type="caution">
    <text evidence="1">The sequence shown here is derived from an EMBL/GenBank/DDBJ whole genome shotgun (WGS) entry which is preliminary data.</text>
</comment>